<gene>
    <name evidence="2" type="primary">LOC140038381</name>
</gene>
<dbReference type="Gene3D" id="3.30.420.10">
    <property type="entry name" value="Ribonuclease H-like superfamily/Ribonuclease H"/>
    <property type="match status" value="1"/>
</dbReference>
<evidence type="ECO:0000313" key="2">
    <source>
        <dbReference type="RefSeq" id="XP_071939820.1"/>
    </source>
</evidence>
<keyword evidence="1" id="KW-1185">Reference proteome</keyword>
<evidence type="ECO:0000313" key="1">
    <source>
        <dbReference type="Proteomes" id="UP001652660"/>
    </source>
</evidence>
<sequence length="152" mass="17353">MGYGLTIQKFFWKCVVCRFGLPRIIISDNGKQFADNPFKAWYENLGIKQHFTSETPFSLTYGSKAVVPAEFLTPSSRMAAFTVVANGEERKMNLDLAKEKRDAAAARVALYKNILTSYYNVRVRYLRFSPRDLVLRKNLVSQSESQGKLSPR</sequence>
<dbReference type="GeneID" id="140038381"/>
<accession>A0ABM4X707</accession>
<dbReference type="PANTHER" id="PTHR48475">
    <property type="entry name" value="RIBONUCLEASE H"/>
    <property type="match status" value="1"/>
</dbReference>
<dbReference type="PANTHER" id="PTHR48475:SF2">
    <property type="entry name" value="RIBONUCLEASE H"/>
    <property type="match status" value="1"/>
</dbReference>
<name>A0ABM4X707_COFAR</name>
<protein>
    <recommendedName>
        <fullName evidence="3">Integrase catalytic domain-containing protein</fullName>
    </recommendedName>
</protein>
<dbReference type="RefSeq" id="XP_071939820.1">
    <property type="nucleotide sequence ID" value="XM_072083719.1"/>
</dbReference>
<dbReference type="Proteomes" id="UP001652660">
    <property type="component" value="Chromosome 3e"/>
</dbReference>
<reference evidence="2" key="1">
    <citation type="submission" date="2025-08" db="UniProtKB">
        <authorList>
            <consortium name="RefSeq"/>
        </authorList>
    </citation>
    <scope>IDENTIFICATION</scope>
    <source>
        <tissue evidence="2">Leaves</tissue>
    </source>
</reference>
<dbReference type="SUPFAM" id="SSF53098">
    <property type="entry name" value="Ribonuclease H-like"/>
    <property type="match status" value="1"/>
</dbReference>
<proteinExistence type="predicted"/>
<evidence type="ECO:0008006" key="3">
    <source>
        <dbReference type="Google" id="ProtNLM"/>
    </source>
</evidence>
<dbReference type="InterPro" id="IPR012337">
    <property type="entry name" value="RNaseH-like_sf"/>
</dbReference>
<dbReference type="InterPro" id="IPR036397">
    <property type="entry name" value="RNaseH_sf"/>
</dbReference>
<organism evidence="1 2">
    <name type="scientific">Coffea arabica</name>
    <name type="common">Arabian coffee</name>
    <dbReference type="NCBI Taxonomy" id="13443"/>
    <lineage>
        <taxon>Eukaryota</taxon>
        <taxon>Viridiplantae</taxon>
        <taxon>Streptophyta</taxon>
        <taxon>Embryophyta</taxon>
        <taxon>Tracheophyta</taxon>
        <taxon>Spermatophyta</taxon>
        <taxon>Magnoliopsida</taxon>
        <taxon>eudicotyledons</taxon>
        <taxon>Gunneridae</taxon>
        <taxon>Pentapetalae</taxon>
        <taxon>asterids</taxon>
        <taxon>lamiids</taxon>
        <taxon>Gentianales</taxon>
        <taxon>Rubiaceae</taxon>
        <taxon>Ixoroideae</taxon>
        <taxon>Gardenieae complex</taxon>
        <taxon>Bertiereae - Coffeeae clade</taxon>
        <taxon>Coffeeae</taxon>
        <taxon>Coffea</taxon>
    </lineage>
</organism>